<evidence type="ECO:0000313" key="3">
    <source>
        <dbReference type="Proteomes" id="UP000240206"/>
    </source>
</evidence>
<reference evidence="3" key="1">
    <citation type="submission" date="2018-03" db="EMBL/GenBank/DDBJ databases">
        <title>Ecological and genomic features of two cosmopolitan and abundant freshwater picocyanobacteria.</title>
        <authorList>
            <person name="Cabello-Yeves P.J."/>
            <person name="Picazo A."/>
            <person name="Camacho A."/>
            <person name="Callieri C."/>
            <person name="Rosselli R."/>
            <person name="Roda-Garcia J."/>
            <person name="Coutinho F.H."/>
            <person name="Rodriguez-Valera F."/>
        </authorList>
    </citation>
    <scope>NUCLEOTIDE SEQUENCE [LARGE SCALE GENOMIC DNA]</scope>
    <source>
        <strain evidence="3">Tous</strain>
    </source>
</reference>
<dbReference type="AlphaFoldDB" id="A0A2P7EHB9"/>
<feature type="compositionally biased region" description="Polar residues" evidence="1">
    <location>
        <begin position="88"/>
        <end position="106"/>
    </location>
</feature>
<name>A0A2P7EHB9_9SYNE</name>
<organism evidence="2 3">
    <name type="scientific">Synechococcus lacustris str. Tous</name>
    <dbReference type="NCBI Taxonomy" id="1910958"/>
    <lineage>
        <taxon>Bacteria</taxon>
        <taxon>Bacillati</taxon>
        <taxon>Cyanobacteriota</taxon>
        <taxon>Cyanophyceae</taxon>
        <taxon>Synechococcales</taxon>
        <taxon>Synechococcaceae</taxon>
        <taxon>Synechococcus</taxon>
    </lineage>
</organism>
<comment type="caution">
    <text evidence="2">The sequence shown here is derived from an EMBL/GenBank/DDBJ whole genome shotgun (WGS) entry which is preliminary data.</text>
</comment>
<dbReference type="Pfam" id="PF11691">
    <property type="entry name" value="DUF3288"/>
    <property type="match status" value="1"/>
</dbReference>
<accession>A0A2P7EHB9</accession>
<evidence type="ECO:0000256" key="1">
    <source>
        <dbReference type="SAM" id="MobiDB-lite"/>
    </source>
</evidence>
<proteinExistence type="predicted"/>
<protein>
    <submittedName>
        <fullName evidence="2">DUF3288 domain-containing protein</fullName>
    </submittedName>
</protein>
<sequence length="113" mass="12490">MAIESPQSHPLYALDRNIVDGLLAAKEPTSGQMVDAARLFNRYQGFPGATDLKEDLEKTLRLWGFDRNELNRRCRELWSTGYLPGEQLNAQPGSEVGSQVGSGFDSTDSENDA</sequence>
<dbReference type="EMBL" id="PXVC01000004">
    <property type="protein sequence ID" value="PSI02588.1"/>
    <property type="molecule type" value="Genomic_DNA"/>
</dbReference>
<dbReference type="STRING" id="1910958.BTM30_00430"/>
<dbReference type="RefSeq" id="WP_106498938.1">
    <property type="nucleotide sequence ID" value="NZ_PXVC01000004.1"/>
</dbReference>
<gene>
    <name evidence="2" type="ORF">C7K08_01800</name>
</gene>
<evidence type="ECO:0000313" key="2">
    <source>
        <dbReference type="EMBL" id="PSI02588.1"/>
    </source>
</evidence>
<dbReference type="Proteomes" id="UP000240206">
    <property type="component" value="Unassembled WGS sequence"/>
</dbReference>
<feature type="region of interest" description="Disordered" evidence="1">
    <location>
        <begin position="84"/>
        <end position="113"/>
    </location>
</feature>
<keyword evidence="3" id="KW-1185">Reference proteome</keyword>
<dbReference type="InterPro" id="IPR021705">
    <property type="entry name" value="DUF3288"/>
</dbReference>